<sequence length="249" mass="27220">MTAHSAGASARRRARELRRAEIARQHRQGLPLFAGLLLVDLILIPTCASSSGLVRLAVLGVVFGGPVLVLRRVYRPGPDVIRWRHGAEGEHRTARLLRPLSRRGWTVLHDRALPATSANADHLVLLPDGRGGVAIDTKHLNRRGIVTTTRDGAGLRCAGRSYPDMLTGARRIATRVSDVLGVPVAPLIVVHGARVPHGRIRLDGLTIVSARQLRRELRSIPYTPDRQRAAALAARARQKLPPHTKESTR</sequence>
<evidence type="ECO:0000256" key="1">
    <source>
        <dbReference type="SAM" id="Phobius"/>
    </source>
</evidence>
<dbReference type="Proteomes" id="UP001500016">
    <property type="component" value="Unassembled WGS sequence"/>
</dbReference>
<feature type="domain" description="NERD" evidence="2">
    <location>
        <begin position="86"/>
        <end position="190"/>
    </location>
</feature>
<dbReference type="InterPro" id="IPR011528">
    <property type="entry name" value="NERD"/>
</dbReference>
<keyword evidence="4" id="KW-1185">Reference proteome</keyword>
<comment type="caution">
    <text evidence="3">The sequence shown here is derived from an EMBL/GenBank/DDBJ whole genome shotgun (WGS) entry which is preliminary data.</text>
</comment>
<keyword evidence="1" id="KW-0472">Membrane</keyword>
<keyword evidence="1" id="KW-0812">Transmembrane</keyword>
<dbReference type="Pfam" id="PF08378">
    <property type="entry name" value="NERD"/>
    <property type="match status" value="1"/>
</dbReference>
<evidence type="ECO:0000313" key="4">
    <source>
        <dbReference type="Proteomes" id="UP001500016"/>
    </source>
</evidence>
<protein>
    <recommendedName>
        <fullName evidence="2">NERD domain-containing protein</fullName>
    </recommendedName>
</protein>
<dbReference type="EMBL" id="BAAAPE010000023">
    <property type="protein sequence ID" value="GAA2100505.1"/>
    <property type="molecule type" value="Genomic_DNA"/>
</dbReference>
<feature type="transmembrane region" description="Helical" evidence="1">
    <location>
        <begin position="29"/>
        <end position="46"/>
    </location>
</feature>
<proteinExistence type="predicted"/>
<organism evidence="3 4">
    <name type="scientific">Streptomyces albiaxialis</name>
    <dbReference type="NCBI Taxonomy" id="329523"/>
    <lineage>
        <taxon>Bacteria</taxon>
        <taxon>Bacillati</taxon>
        <taxon>Actinomycetota</taxon>
        <taxon>Actinomycetes</taxon>
        <taxon>Kitasatosporales</taxon>
        <taxon>Streptomycetaceae</taxon>
        <taxon>Streptomyces</taxon>
    </lineage>
</organism>
<evidence type="ECO:0000313" key="3">
    <source>
        <dbReference type="EMBL" id="GAA2100505.1"/>
    </source>
</evidence>
<dbReference type="RefSeq" id="WP_344534551.1">
    <property type="nucleotide sequence ID" value="NZ_BAAAPE010000023.1"/>
</dbReference>
<name>A0ABN2WXC4_9ACTN</name>
<gene>
    <name evidence="3" type="ORF">GCM10009801_73090</name>
</gene>
<accession>A0ABN2WXC4</accession>
<keyword evidence="1" id="KW-1133">Transmembrane helix</keyword>
<feature type="transmembrane region" description="Helical" evidence="1">
    <location>
        <begin position="52"/>
        <end position="74"/>
    </location>
</feature>
<evidence type="ECO:0000259" key="2">
    <source>
        <dbReference type="Pfam" id="PF08378"/>
    </source>
</evidence>
<reference evidence="3 4" key="1">
    <citation type="journal article" date="2019" name="Int. J. Syst. Evol. Microbiol.">
        <title>The Global Catalogue of Microorganisms (GCM) 10K type strain sequencing project: providing services to taxonomists for standard genome sequencing and annotation.</title>
        <authorList>
            <consortium name="The Broad Institute Genomics Platform"/>
            <consortium name="The Broad Institute Genome Sequencing Center for Infectious Disease"/>
            <person name="Wu L."/>
            <person name="Ma J."/>
        </authorList>
    </citation>
    <scope>NUCLEOTIDE SEQUENCE [LARGE SCALE GENOMIC DNA]</scope>
    <source>
        <strain evidence="3 4">JCM 15478</strain>
    </source>
</reference>